<evidence type="ECO:0000256" key="1">
    <source>
        <dbReference type="SAM" id="MobiDB-lite"/>
    </source>
</evidence>
<protein>
    <submittedName>
        <fullName evidence="2">RecT family protein</fullName>
    </submittedName>
</protein>
<feature type="region of interest" description="Disordered" evidence="1">
    <location>
        <begin position="298"/>
        <end position="334"/>
    </location>
</feature>
<dbReference type="Pfam" id="PF03837">
    <property type="entry name" value="RecT"/>
    <property type="match status" value="1"/>
</dbReference>
<dbReference type="GO" id="GO:0006259">
    <property type="term" value="P:DNA metabolic process"/>
    <property type="evidence" value="ECO:0007669"/>
    <property type="project" value="InterPro"/>
</dbReference>
<dbReference type="EMBL" id="SNYC01000001">
    <property type="protein sequence ID" value="TDQ12806.1"/>
    <property type="molecule type" value="Genomic_DNA"/>
</dbReference>
<dbReference type="InterPro" id="IPR018330">
    <property type="entry name" value="RecT_fam"/>
</dbReference>
<dbReference type="OrthoDB" id="797187at2"/>
<gene>
    <name evidence="2" type="ORF">ATK78_0013</name>
</gene>
<sequence>MSTQIQVTKDYIERLHPLSVVKDAAIGDHFINKFVAMYRVPKEQAIAFHEREKDNFIKRITDSEDLSACTPMSIFLAYMQVGGWQLSFEGGPQSDVYLIPGNRNIAPKGQPDKWIKEVVAQPTPYGEKKIRIQNGQIKDAAKPIIVCKGDTYEEYTDDHGNVRVTWKKGNRGDNPIIIGSFIRIEKLDGSYEIKTFDMGDVAKWKASSENKNAKWDAEAQRKLPGKANALYTSNNGQIDKLFFEGKTLKHAFKLYPKVVNAPKLPETFVPVGADAIRQGFDVSEFTDAEVVPNEQINAPATDDFSQALAEAETQPAEETHQFANAGDHDDEPSF</sequence>
<comment type="caution">
    <text evidence="2">The sequence shown here is derived from an EMBL/GenBank/DDBJ whole genome shotgun (WGS) entry which is preliminary data.</text>
</comment>
<dbReference type="Proteomes" id="UP000295620">
    <property type="component" value="Unassembled WGS sequence"/>
</dbReference>
<evidence type="ECO:0000313" key="2">
    <source>
        <dbReference type="EMBL" id="TDQ12806.1"/>
    </source>
</evidence>
<dbReference type="AlphaFoldDB" id="A0A4R6SZX9"/>
<evidence type="ECO:0000313" key="3">
    <source>
        <dbReference type="Proteomes" id="UP000295620"/>
    </source>
</evidence>
<dbReference type="RefSeq" id="WP_133574033.1">
    <property type="nucleotide sequence ID" value="NZ_SNYC01000001.1"/>
</dbReference>
<accession>A0A4R6SZX9</accession>
<dbReference type="GO" id="GO:0003677">
    <property type="term" value="F:DNA binding"/>
    <property type="evidence" value="ECO:0007669"/>
    <property type="project" value="InterPro"/>
</dbReference>
<proteinExistence type="predicted"/>
<keyword evidence="3" id="KW-1185">Reference proteome</keyword>
<name>A0A4R6SZX9_9SPHI</name>
<reference evidence="2 3" key="1">
    <citation type="submission" date="2019-03" db="EMBL/GenBank/DDBJ databases">
        <title>Genomic Encyclopedia of Archaeal and Bacterial Type Strains, Phase II (KMG-II): from individual species to whole genera.</title>
        <authorList>
            <person name="Goeker M."/>
        </authorList>
    </citation>
    <scope>NUCLEOTIDE SEQUENCE [LARGE SCALE GENOMIC DNA]</scope>
    <source>
        <strain evidence="2 3">DSM 19035</strain>
    </source>
</reference>
<organism evidence="2 3">
    <name type="scientific">Pedobacter metabolipauper</name>
    <dbReference type="NCBI Taxonomy" id="425513"/>
    <lineage>
        <taxon>Bacteria</taxon>
        <taxon>Pseudomonadati</taxon>
        <taxon>Bacteroidota</taxon>
        <taxon>Sphingobacteriia</taxon>
        <taxon>Sphingobacteriales</taxon>
        <taxon>Sphingobacteriaceae</taxon>
        <taxon>Pedobacter</taxon>
    </lineage>
</organism>